<protein>
    <submittedName>
        <fullName evidence="2">Oxidoreductase family protein</fullName>
    </submittedName>
</protein>
<dbReference type="Gene3D" id="3.30.360.10">
    <property type="entry name" value="Dihydrodipicolinate Reductase, domain 2"/>
    <property type="match status" value="1"/>
</dbReference>
<evidence type="ECO:0000313" key="2">
    <source>
        <dbReference type="EMBL" id="PMD20392.1"/>
    </source>
</evidence>
<dbReference type="GO" id="GO:0006740">
    <property type="term" value="P:NADPH regeneration"/>
    <property type="evidence" value="ECO:0007669"/>
    <property type="project" value="TreeGrafter"/>
</dbReference>
<keyword evidence="3" id="KW-1185">Reference proteome</keyword>
<name>A0A2J6Q2A2_9HELO</name>
<dbReference type="Gene3D" id="3.40.50.720">
    <property type="entry name" value="NAD(P)-binding Rossmann-like Domain"/>
    <property type="match status" value="1"/>
</dbReference>
<dbReference type="PANTHER" id="PTHR42840:SF7">
    <property type="entry name" value="BINDING ROSSMANN FOLD OXIDOREDUCTASE, PUTATIVE (AFU_ORTHOLOGUE AFUA_4G10190)-RELATED"/>
    <property type="match status" value="1"/>
</dbReference>
<dbReference type="GO" id="GO:0016491">
    <property type="term" value="F:oxidoreductase activity"/>
    <property type="evidence" value="ECO:0007669"/>
    <property type="project" value="TreeGrafter"/>
</dbReference>
<gene>
    <name evidence="2" type="ORF">NA56DRAFT_180359</name>
</gene>
<dbReference type="PANTHER" id="PTHR42840">
    <property type="entry name" value="NAD(P)-BINDING ROSSMANN-FOLD SUPERFAMILY PROTEIN-RELATED"/>
    <property type="match status" value="1"/>
</dbReference>
<dbReference type="Pfam" id="PF01408">
    <property type="entry name" value="GFO_IDH_MocA"/>
    <property type="match status" value="1"/>
</dbReference>
<evidence type="ECO:0000259" key="1">
    <source>
        <dbReference type="Pfam" id="PF01408"/>
    </source>
</evidence>
<dbReference type="GO" id="GO:0000166">
    <property type="term" value="F:nucleotide binding"/>
    <property type="evidence" value="ECO:0007669"/>
    <property type="project" value="InterPro"/>
</dbReference>
<evidence type="ECO:0000313" key="3">
    <source>
        <dbReference type="Proteomes" id="UP000235672"/>
    </source>
</evidence>
<dbReference type="STRING" id="1745343.A0A2J6Q2A2"/>
<dbReference type="Proteomes" id="UP000235672">
    <property type="component" value="Unassembled WGS sequence"/>
</dbReference>
<dbReference type="EMBL" id="KZ613485">
    <property type="protein sequence ID" value="PMD20392.1"/>
    <property type="molecule type" value="Genomic_DNA"/>
</dbReference>
<organism evidence="2 3">
    <name type="scientific">Hyaloscypha hepaticicola</name>
    <dbReference type="NCBI Taxonomy" id="2082293"/>
    <lineage>
        <taxon>Eukaryota</taxon>
        <taxon>Fungi</taxon>
        <taxon>Dikarya</taxon>
        <taxon>Ascomycota</taxon>
        <taxon>Pezizomycotina</taxon>
        <taxon>Leotiomycetes</taxon>
        <taxon>Helotiales</taxon>
        <taxon>Hyaloscyphaceae</taxon>
        <taxon>Hyaloscypha</taxon>
    </lineage>
</organism>
<dbReference type="InterPro" id="IPR000683">
    <property type="entry name" value="Gfo/Idh/MocA-like_OxRdtase_N"/>
</dbReference>
<dbReference type="InterPro" id="IPR036291">
    <property type="entry name" value="NAD(P)-bd_dom_sf"/>
</dbReference>
<dbReference type="AlphaFoldDB" id="A0A2J6Q2A2"/>
<dbReference type="GO" id="GO:0005737">
    <property type="term" value="C:cytoplasm"/>
    <property type="evidence" value="ECO:0007669"/>
    <property type="project" value="TreeGrafter"/>
</dbReference>
<reference evidence="2 3" key="1">
    <citation type="submission" date="2016-05" db="EMBL/GenBank/DDBJ databases">
        <title>A degradative enzymes factory behind the ericoid mycorrhizal symbiosis.</title>
        <authorList>
            <consortium name="DOE Joint Genome Institute"/>
            <person name="Martino E."/>
            <person name="Morin E."/>
            <person name="Grelet G."/>
            <person name="Kuo A."/>
            <person name="Kohler A."/>
            <person name="Daghino S."/>
            <person name="Barry K."/>
            <person name="Choi C."/>
            <person name="Cichocki N."/>
            <person name="Clum A."/>
            <person name="Copeland A."/>
            <person name="Hainaut M."/>
            <person name="Haridas S."/>
            <person name="Labutti K."/>
            <person name="Lindquist E."/>
            <person name="Lipzen A."/>
            <person name="Khouja H.-R."/>
            <person name="Murat C."/>
            <person name="Ohm R."/>
            <person name="Olson A."/>
            <person name="Spatafora J."/>
            <person name="Veneault-Fourrey C."/>
            <person name="Henrissat B."/>
            <person name="Grigoriev I."/>
            <person name="Martin F."/>
            <person name="Perotto S."/>
        </authorList>
    </citation>
    <scope>NUCLEOTIDE SEQUENCE [LARGE SCALE GENOMIC DNA]</scope>
    <source>
        <strain evidence="2 3">UAMH 7357</strain>
    </source>
</reference>
<dbReference type="OrthoDB" id="64915at2759"/>
<sequence length="387" mass="43481">MATRTPTANSDQPRKILRVGIIGLGEIAQVNHISLLNNLSSYFQTTYLCDASLQALAHCSRKVAGGPPHTTTNPQELISSPDVDVILLCNANAYHHSHAILALEANKYVLCEKPLALNYRDIDAIISAESNSQGRVFVGYQRRYAEAFLDAVKEVGGMEQIQYARVRDIIGPNSNFVSQSGTFSQKFTDFRKEDTEEMMSLDEEMMRYALEHDYGVEVTKESMDMARLLASLGSHDLSAMRELLGMPTSVLGASLQAGSPIWSVLFQYPSFPVTYESGINNVPIFDAHIEIYSQEKIVRVNYDTPYVKGLPVTMTIRERIDNGEREGDGYQERTVRKTYEDPYTLEFLEFYRVVVGREEPKTGAKDARIDVDLWKMILRAGYPCTSD</sequence>
<accession>A0A2J6Q2A2</accession>
<feature type="domain" description="Gfo/Idh/MocA-like oxidoreductase N-terminal" evidence="1">
    <location>
        <begin position="17"/>
        <end position="140"/>
    </location>
</feature>
<proteinExistence type="predicted"/>
<dbReference type="SUPFAM" id="SSF51735">
    <property type="entry name" value="NAD(P)-binding Rossmann-fold domains"/>
    <property type="match status" value="1"/>
</dbReference>